<feature type="compositionally biased region" description="Acidic residues" evidence="3">
    <location>
        <begin position="214"/>
        <end position="234"/>
    </location>
</feature>
<proteinExistence type="inferred from homology"/>
<feature type="compositionally biased region" description="Acidic residues" evidence="3">
    <location>
        <begin position="140"/>
        <end position="150"/>
    </location>
</feature>
<dbReference type="InterPro" id="IPR033194">
    <property type="entry name" value="MFAP1"/>
</dbReference>
<feature type="coiled-coil region" evidence="2">
    <location>
        <begin position="329"/>
        <end position="359"/>
    </location>
</feature>
<dbReference type="Pfam" id="PF06991">
    <property type="entry name" value="MFAP1"/>
    <property type="match status" value="1"/>
</dbReference>
<reference evidence="6" key="1">
    <citation type="submission" date="2022-11" db="UniProtKB">
        <authorList>
            <consortium name="WormBaseParasite"/>
        </authorList>
    </citation>
    <scope>IDENTIFICATION</scope>
</reference>
<evidence type="ECO:0000256" key="1">
    <source>
        <dbReference type="ARBA" id="ARBA00008155"/>
    </source>
</evidence>
<organism evidence="5 6">
    <name type="scientific">Globodera rostochiensis</name>
    <name type="common">Golden nematode worm</name>
    <name type="synonym">Heterodera rostochiensis</name>
    <dbReference type="NCBI Taxonomy" id="31243"/>
    <lineage>
        <taxon>Eukaryota</taxon>
        <taxon>Metazoa</taxon>
        <taxon>Ecdysozoa</taxon>
        <taxon>Nematoda</taxon>
        <taxon>Chromadorea</taxon>
        <taxon>Rhabditida</taxon>
        <taxon>Tylenchina</taxon>
        <taxon>Tylenchomorpha</taxon>
        <taxon>Tylenchoidea</taxon>
        <taxon>Heteroderidae</taxon>
        <taxon>Heteroderinae</taxon>
        <taxon>Globodera</taxon>
    </lineage>
</organism>
<dbReference type="AlphaFoldDB" id="A0A914GRI6"/>
<feature type="coiled-coil region" evidence="2">
    <location>
        <begin position="252"/>
        <end position="282"/>
    </location>
</feature>
<evidence type="ECO:0000256" key="3">
    <source>
        <dbReference type="SAM" id="MobiDB-lite"/>
    </source>
</evidence>
<feature type="compositionally biased region" description="Basic and acidic residues" evidence="3">
    <location>
        <begin position="185"/>
        <end position="206"/>
    </location>
</feature>
<feature type="region of interest" description="Disordered" evidence="3">
    <location>
        <begin position="1"/>
        <end position="33"/>
    </location>
</feature>
<keyword evidence="2" id="KW-0175">Coiled coil</keyword>
<dbReference type="WBParaSite" id="Gr19_v10_g10638.t1">
    <property type="protein sequence ID" value="Gr19_v10_g10638.t1"/>
    <property type="gene ID" value="Gr19_v10_g10638"/>
</dbReference>
<evidence type="ECO:0000313" key="6">
    <source>
        <dbReference type="WBParaSite" id="Gr19_v10_g10638.t1"/>
    </source>
</evidence>
<feature type="compositionally biased region" description="Basic and acidic residues" evidence="3">
    <location>
        <begin position="1"/>
        <end position="13"/>
    </location>
</feature>
<comment type="similarity">
    <text evidence="1">Belongs to the MFAP1 family.</text>
</comment>
<evidence type="ECO:0000313" key="5">
    <source>
        <dbReference type="Proteomes" id="UP000887572"/>
    </source>
</evidence>
<keyword evidence="5" id="KW-1185">Reference proteome</keyword>
<feature type="compositionally biased region" description="Basic residues" evidence="3">
    <location>
        <begin position="154"/>
        <end position="164"/>
    </location>
</feature>
<feature type="compositionally biased region" description="Basic and acidic residues" evidence="3">
    <location>
        <begin position="72"/>
        <end position="135"/>
    </location>
</feature>
<protein>
    <submittedName>
        <fullName evidence="6">Micro-fibrillar-associated protein 1 C-terminal domain-containing protein</fullName>
    </submittedName>
</protein>
<feature type="region of interest" description="Disordered" evidence="3">
    <location>
        <begin position="47"/>
        <end position="242"/>
    </location>
</feature>
<dbReference type="PANTHER" id="PTHR15327">
    <property type="entry name" value="MICROFIBRIL-ASSOCIATED PROTEIN"/>
    <property type="match status" value="1"/>
</dbReference>
<evidence type="ECO:0000256" key="2">
    <source>
        <dbReference type="SAM" id="Coils"/>
    </source>
</evidence>
<dbReference type="Proteomes" id="UP000887572">
    <property type="component" value="Unplaced"/>
</dbReference>
<feature type="compositionally biased region" description="Acidic residues" evidence="3">
    <location>
        <begin position="60"/>
        <end position="71"/>
    </location>
</feature>
<feature type="compositionally biased region" description="Acidic residues" evidence="3">
    <location>
        <begin position="168"/>
        <end position="184"/>
    </location>
</feature>
<sequence length="486" mass="58276">MGDFVPKFERNLDNKPLGPRPLPTAGAIPVKDEKGRIVMKKVKVQRYMAGKIPEFARDSESDEDFQQNNEEENLKEHREEKRERELHRHERRDKEKDRERGEHRHGRKDDKSSLRRRDRRDQQLDEYKRELKEEEAFAVGEEEEEEDEQTRDERHHRALIRRRRMEQDEAPLEQEDLEEEADEDERQRRRELLKRIQQRHEEEELLSKQPDAGEVSEESEEESSEGEEEDSEEEMMPRLKPVFVPRNDRVTLIELEKEQAKLEQLKFEEEKRKEEKKRLTARLVEEQLKREVEQDRAKREEGAQLDLAAVNTDDESEEIAYELWKVREMKRLKRNREEREALARDKEEMERIHNMTEEERRNYLRMNPKIITNQQNKGKYKFLQKYYHRGAFFLDKEDDVLRRNFAEATGEDVFDKSVLPKVMQVKNFGKASRSKWTHLTAEDTTDHQGVWATPTPLSAKFVAKYAAGMKNVFEKPSAKKRKIAGD</sequence>
<accession>A0A914GRI6</accession>
<dbReference type="InterPro" id="IPR009730">
    <property type="entry name" value="MFAP1_C"/>
</dbReference>
<feature type="domain" description="Micro-fibrillar-associated protein 1 C-terminal" evidence="4">
    <location>
        <begin position="230"/>
        <end position="444"/>
    </location>
</feature>
<name>A0A914GRI6_GLORO</name>
<evidence type="ECO:0000259" key="4">
    <source>
        <dbReference type="Pfam" id="PF06991"/>
    </source>
</evidence>